<reference evidence="1" key="1">
    <citation type="journal article" date="2019" name="Database">
        <title>The radish genome database (RadishGD): an integrated information resource for radish genomics.</title>
        <authorList>
            <person name="Yu H.J."/>
            <person name="Baek S."/>
            <person name="Lee Y.J."/>
            <person name="Cho A."/>
            <person name="Mun J.H."/>
        </authorList>
    </citation>
    <scope>NUCLEOTIDE SEQUENCE [LARGE SCALE GENOMIC DNA]</scope>
    <source>
        <strain evidence="1">cv. WK10039</strain>
    </source>
</reference>
<name>A0A9W3BUN1_RAPSA</name>
<organism evidence="1 2">
    <name type="scientific">Raphanus sativus</name>
    <name type="common">Radish</name>
    <name type="synonym">Raphanus raphanistrum var. sativus</name>
    <dbReference type="NCBI Taxonomy" id="3726"/>
    <lineage>
        <taxon>Eukaryota</taxon>
        <taxon>Viridiplantae</taxon>
        <taxon>Streptophyta</taxon>
        <taxon>Embryophyta</taxon>
        <taxon>Tracheophyta</taxon>
        <taxon>Spermatophyta</taxon>
        <taxon>Magnoliopsida</taxon>
        <taxon>eudicotyledons</taxon>
        <taxon>Gunneridae</taxon>
        <taxon>Pentapetalae</taxon>
        <taxon>rosids</taxon>
        <taxon>malvids</taxon>
        <taxon>Brassicales</taxon>
        <taxon>Brassicaceae</taxon>
        <taxon>Brassiceae</taxon>
        <taxon>Raphanus</taxon>
    </lineage>
</organism>
<reference evidence="2" key="2">
    <citation type="submission" date="2025-08" db="UniProtKB">
        <authorList>
            <consortium name="RefSeq"/>
        </authorList>
    </citation>
    <scope>IDENTIFICATION</scope>
    <source>
        <tissue evidence="2">Leaf</tissue>
    </source>
</reference>
<evidence type="ECO:0000313" key="1">
    <source>
        <dbReference type="Proteomes" id="UP000504610"/>
    </source>
</evidence>
<accession>A0A9W3BUN1</accession>
<dbReference type="GeneID" id="130495596"/>
<gene>
    <name evidence="2" type="primary">LOC130495596</name>
</gene>
<dbReference type="Proteomes" id="UP000504610">
    <property type="component" value="Chromosome 6"/>
</dbReference>
<dbReference type="RefSeq" id="XP_056842994.1">
    <property type="nucleotide sequence ID" value="XM_056987014.1"/>
</dbReference>
<sequence length="103" mass="11477">MNLDNEQNIASSFSYPLIVINDQFHMPQSVTATSSDYSMIDECNLWGSLWSLHDEDLQSNGGDWEQRPAADIAEKFNGGRIEAPPCGSGEYNYNGFYTGGYIL</sequence>
<dbReference type="KEGG" id="rsz:130495596"/>
<proteinExistence type="predicted"/>
<protein>
    <submittedName>
        <fullName evidence="2">Uncharacterized protein LOC130495596</fullName>
    </submittedName>
</protein>
<evidence type="ECO:0000313" key="2">
    <source>
        <dbReference type="RefSeq" id="XP_056842994.1"/>
    </source>
</evidence>
<keyword evidence="1" id="KW-1185">Reference proteome</keyword>
<dbReference type="AlphaFoldDB" id="A0A9W3BUN1"/>